<comment type="cofactor">
    <cofactor evidence="1">
        <name>FAD</name>
        <dbReference type="ChEBI" id="CHEBI:57692"/>
    </cofactor>
</comment>
<evidence type="ECO:0000313" key="10">
    <source>
        <dbReference type="EMBL" id="KAK9916161.1"/>
    </source>
</evidence>
<feature type="domain" description="Amine oxidase" evidence="9">
    <location>
        <begin position="19"/>
        <end position="303"/>
    </location>
</feature>
<evidence type="ECO:0000256" key="5">
    <source>
        <dbReference type="ARBA" id="ARBA00022630"/>
    </source>
</evidence>
<dbReference type="InterPro" id="IPR036188">
    <property type="entry name" value="FAD/NAD-bd_sf"/>
</dbReference>
<gene>
    <name evidence="10" type="ORF">WJX75_009581</name>
</gene>
<dbReference type="EMBL" id="JALJOT010000004">
    <property type="protein sequence ID" value="KAK9916161.1"/>
    <property type="molecule type" value="Genomic_DNA"/>
</dbReference>
<keyword evidence="6" id="KW-0274">FAD</keyword>
<feature type="domain" description="Amine oxidase" evidence="9">
    <location>
        <begin position="428"/>
        <end position="546"/>
    </location>
</feature>
<keyword evidence="7" id="KW-0560">Oxidoreductase</keyword>
<keyword evidence="5" id="KW-0285">Flavoprotein</keyword>
<keyword evidence="11" id="KW-1185">Reference proteome</keyword>
<dbReference type="Proteomes" id="UP001491310">
    <property type="component" value="Unassembled WGS sequence"/>
</dbReference>
<evidence type="ECO:0000256" key="8">
    <source>
        <dbReference type="SAM" id="MobiDB-lite"/>
    </source>
</evidence>
<keyword evidence="4" id="KW-0963">Cytoplasm</keyword>
<protein>
    <recommendedName>
        <fullName evidence="9">Amine oxidase domain-containing protein</fullName>
    </recommendedName>
</protein>
<evidence type="ECO:0000256" key="6">
    <source>
        <dbReference type="ARBA" id="ARBA00022827"/>
    </source>
</evidence>
<evidence type="ECO:0000259" key="9">
    <source>
        <dbReference type="Pfam" id="PF01593"/>
    </source>
</evidence>
<organism evidence="10 11">
    <name type="scientific">Coccomyxa subellipsoidea</name>
    <dbReference type="NCBI Taxonomy" id="248742"/>
    <lineage>
        <taxon>Eukaryota</taxon>
        <taxon>Viridiplantae</taxon>
        <taxon>Chlorophyta</taxon>
        <taxon>core chlorophytes</taxon>
        <taxon>Trebouxiophyceae</taxon>
        <taxon>Trebouxiophyceae incertae sedis</taxon>
        <taxon>Coccomyxaceae</taxon>
        <taxon>Coccomyxa</taxon>
    </lineage>
</organism>
<dbReference type="SUPFAM" id="SSF54373">
    <property type="entry name" value="FAD-linked reductases, C-terminal domain"/>
    <property type="match status" value="1"/>
</dbReference>
<evidence type="ECO:0000256" key="2">
    <source>
        <dbReference type="ARBA" id="ARBA00004496"/>
    </source>
</evidence>
<sequence length="551" mass="57986">MTGVVEKPLTVIVVGAGYAGIGAARKLLDEGGKNIKVIVLEGGQRIGGRACTMDGKEMGGTYFHGIYGHPLYEYASQHNIVGAPFTREFRWGFCEPSRPAPLDGSLPEGIREAAQEYASVLPSGDPASQGSSIGALLEQKFNQEGANLGNTAGTKSDDTELRSRAWRWRELVTRIASGCESSADVSAAWWAGAEDLEGPNFPCPIGFQALAEHMAAGADIRFGAVVEKIQWGASGVDVRCADGRSFQADAAVVTVSLGVLKATHAQLFEPALPTEKQHALQGLSIGTVNKIFVDFSQPGDESGKHPSGDPVTAYHLLWNEPWQPGLGGKGPEVAAAEQAVPEWARGVFSVRFGGSEFKAPQASTNGHAATQAQQQPPATAKSSTTNGARLPAFTGIGSSVYGNSSRETGRTAQEHCGTGLPAPWAEHTPCAVLWLTGEHAKAMEKCSDDEVHKGVTALLAAYPAIPYPDAAVPRIIRSSWGSDPLFRGSYSYVNAVGSPDDIDTLAAPLMVTGRPVVCFAGEATHRQLTGTMGAAFLTGQREAGKLLAAYM</sequence>
<reference evidence="10 11" key="1">
    <citation type="journal article" date="2024" name="Nat. Commun.">
        <title>Phylogenomics reveals the evolutionary origins of lichenization in chlorophyte algae.</title>
        <authorList>
            <person name="Puginier C."/>
            <person name="Libourel C."/>
            <person name="Otte J."/>
            <person name="Skaloud P."/>
            <person name="Haon M."/>
            <person name="Grisel S."/>
            <person name="Petersen M."/>
            <person name="Berrin J.G."/>
            <person name="Delaux P.M."/>
            <person name="Dal Grande F."/>
            <person name="Keller J."/>
        </authorList>
    </citation>
    <scope>NUCLEOTIDE SEQUENCE [LARGE SCALE GENOMIC DNA]</scope>
    <source>
        <strain evidence="10 11">SAG 216-7</strain>
    </source>
</reference>
<proteinExistence type="inferred from homology"/>
<dbReference type="InterPro" id="IPR050281">
    <property type="entry name" value="Flavin_monoamine_oxidase"/>
</dbReference>
<evidence type="ECO:0000256" key="3">
    <source>
        <dbReference type="ARBA" id="ARBA00005995"/>
    </source>
</evidence>
<evidence type="ECO:0000256" key="4">
    <source>
        <dbReference type="ARBA" id="ARBA00022490"/>
    </source>
</evidence>
<dbReference type="SUPFAM" id="SSF51905">
    <property type="entry name" value="FAD/NAD(P)-binding domain"/>
    <property type="match status" value="1"/>
</dbReference>
<dbReference type="PANTHER" id="PTHR10742">
    <property type="entry name" value="FLAVIN MONOAMINE OXIDASE"/>
    <property type="match status" value="1"/>
</dbReference>
<dbReference type="PANTHER" id="PTHR10742:SF405">
    <property type="entry name" value="PEROXISOMAL N(1)-ACETYL-SPERMINE_SPERMIDINE OXIDASE"/>
    <property type="match status" value="1"/>
</dbReference>
<name>A0ABR2YWY7_9CHLO</name>
<dbReference type="Gene3D" id="3.50.50.60">
    <property type="entry name" value="FAD/NAD(P)-binding domain"/>
    <property type="match status" value="2"/>
</dbReference>
<accession>A0ABR2YWY7</accession>
<comment type="subcellular location">
    <subcellularLocation>
        <location evidence="2">Cytoplasm</location>
    </subcellularLocation>
</comment>
<feature type="region of interest" description="Disordered" evidence="8">
    <location>
        <begin position="359"/>
        <end position="389"/>
    </location>
</feature>
<dbReference type="InterPro" id="IPR002937">
    <property type="entry name" value="Amino_oxidase"/>
</dbReference>
<dbReference type="Pfam" id="PF01593">
    <property type="entry name" value="Amino_oxidase"/>
    <property type="match status" value="2"/>
</dbReference>
<comment type="caution">
    <text evidence="10">The sequence shown here is derived from an EMBL/GenBank/DDBJ whole genome shotgun (WGS) entry which is preliminary data.</text>
</comment>
<evidence type="ECO:0000256" key="7">
    <source>
        <dbReference type="ARBA" id="ARBA00023002"/>
    </source>
</evidence>
<feature type="compositionally biased region" description="Low complexity" evidence="8">
    <location>
        <begin position="368"/>
        <end position="380"/>
    </location>
</feature>
<comment type="similarity">
    <text evidence="3">Belongs to the flavin monoamine oxidase family.</text>
</comment>
<evidence type="ECO:0000256" key="1">
    <source>
        <dbReference type="ARBA" id="ARBA00001974"/>
    </source>
</evidence>
<evidence type="ECO:0000313" key="11">
    <source>
        <dbReference type="Proteomes" id="UP001491310"/>
    </source>
</evidence>